<sequence length="308" mass="33513">MTTPCSQHLHKDMHSLSNSEIRSNKAGNRANSPNRACKSGGFRFQPARLGARNTWWDSLEIRGQVKMPSFTTRRYVPGRFRSANKPDEDLAEDMMQAAPATKDGTSLALGPSDGSLLDYFDLPSPPSTPHRPTHSLGFSSLAGLTSPTSTPALTPRSSPSSLSSLSTSSGGSPTSSPPTTTLPRWPTASQRIHRLPIRPRSRRASSSSSSSSSSSAASASALTPIIVNADVDMLDTSAGVPPQQQPLMEWSSTRRTPYYPPNSSRNVDRARVYMNRGPHYVPNWTPMSSLPRHVQLQIEERMVKFTAI</sequence>
<gene>
    <name evidence="2" type="ORF">N658DRAFT_490063</name>
</gene>
<comment type="caution">
    <text evidence="2">The sequence shown here is derived from an EMBL/GenBank/DDBJ whole genome shotgun (WGS) entry which is preliminary data.</text>
</comment>
<evidence type="ECO:0000313" key="2">
    <source>
        <dbReference type="EMBL" id="KAK4096301.1"/>
    </source>
</evidence>
<feature type="compositionally biased region" description="Low complexity" evidence="1">
    <location>
        <begin position="144"/>
        <end position="188"/>
    </location>
</feature>
<dbReference type="EMBL" id="MU863722">
    <property type="protein sequence ID" value="KAK4096301.1"/>
    <property type="molecule type" value="Genomic_DNA"/>
</dbReference>
<feature type="compositionally biased region" description="Basic residues" evidence="1">
    <location>
        <begin position="191"/>
        <end position="203"/>
    </location>
</feature>
<protein>
    <submittedName>
        <fullName evidence="2">Uncharacterized protein</fullName>
    </submittedName>
</protein>
<feature type="compositionally biased region" description="Polar residues" evidence="1">
    <location>
        <begin position="15"/>
        <end position="34"/>
    </location>
</feature>
<dbReference type="AlphaFoldDB" id="A0AAN6PVV0"/>
<evidence type="ECO:0000256" key="1">
    <source>
        <dbReference type="SAM" id="MobiDB-lite"/>
    </source>
</evidence>
<feature type="region of interest" description="Disordered" evidence="1">
    <location>
        <begin position="1"/>
        <end position="38"/>
    </location>
</feature>
<proteinExistence type="predicted"/>
<evidence type="ECO:0000313" key="3">
    <source>
        <dbReference type="Proteomes" id="UP001305647"/>
    </source>
</evidence>
<feature type="compositionally biased region" description="Low complexity" evidence="1">
    <location>
        <begin position="204"/>
        <end position="219"/>
    </location>
</feature>
<feature type="region of interest" description="Disordered" evidence="1">
    <location>
        <begin position="118"/>
        <end position="219"/>
    </location>
</feature>
<name>A0AAN6PVV0_9PEZI</name>
<reference evidence="2" key="2">
    <citation type="submission" date="2023-05" db="EMBL/GenBank/DDBJ databases">
        <authorList>
            <consortium name="Lawrence Berkeley National Laboratory"/>
            <person name="Steindorff A."/>
            <person name="Hensen N."/>
            <person name="Bonometti L."/>
            <person name="Westerberg I."/>
            <person name="Brannstrom I.O."/>
            <person name="Guillou S."/>
            <person name="Cros-Aarteil S."/>
            <person name="Calhoun S."/>
            <person name="Haridas S."/>
            <person name="Kuo A."/>
            <person name="Mondo S."/>
            <person name="Pangilinan J."/>
            <person name="Riley R."/>
            <person name="Labutti K."/>
            <person name="Andreopoulos B."/>
            <person name="Lipzen A."/>
            <person name="Chen C."/>
            <person name="Yanf M."/>
            <person name="Daum C."/>
            <person name="Ng V."/>
            <person name="Clum A."/>
            <person name="Ohm R."/>
            <person name="Martin F."/>
            <person name="Silar P."/>
            <person name="Natvig D."/>
            <person name="Lalanne C."/>
            <person name="Gautier V."/>
            <person name="Ament-Velasquez S.L."/>
            <person name="Kruys A."/>
            <person name="Hutchinson M.I."/>
            <person name="Powell A.J."/>
            <person name="Barry K."/>
            <person name="Miller A.N."/>
            <person name="Grigoriev I.V."/>
            <person name="Debuchy R."/>
            <person name="Gladieux P."/>
            <person name="Thoren M.H."/>
            <person name="Johannesson H."/>
        </authorList>
    </citation>
    <scope>NUCLEOTIDE SEQUENCE</scope>
    <source>
        <strain evidence="2">CBS 757.83</strain>
    </source>
</reference>
<dbReference type="Proteomes" id="UP001305647">
    <property type="component" value="Unassembled WGS sequence"/>
</dbReference>
<keyword evidence="3" id="KW-1185">Reference proteome</keyword>
<reference evidence="2" key="1">
    <citation type="journal article" date="2023" name="Mol. Phylogenet. Evol.">
        <title>Genome-scale phylogeny and comparative genomics of the fungal order Sordariales.</title>
        <authorList>
            <person name="Hensen N."/>
            <person name="Bonometti L."/>
            <person name="Westerberg I."/>
            <person name="Brannstrom I.O."/>
            <person name="Guillou S."/>
            <person name="Cros-Aarteil S."/>
            <person name="Calhoun S."/>
            <person name="Haridas S."/>
            <person name="Kuo A."/>
            <person name="Mondo S."/>
            <person name="Pangilinan J."/>
            <person name="Riley R."/>
            <person name="LaButti K."/>
            <person name="Andreopoulos B."/>
            <person name="Lipzen A."/>
            <person name="Chen C."/>
            <person name="Yan M."/>
            <person name="Daum C."/>
            <person name="Ng V."/>
            <person name="Clum A."/>
            <person name="Steindorff A."/>
            <person name="Ohm R.A."/>
            <person name="Martin F."/>
            <person name="Silar P."/>
            <person name="Natvig D.O."/>
            <person name="Lalanne C."/>
            <person name="Gautier V."/>
            <person name="Ament-Velasquez S.L."/>
            <person name="Kruys A."/>
            <person name="Hutchinson M.I."/>
            <person name="Powell A.J."/>
            <person name="Barry K."/>
            <person name="Miller A.N."/>
            <person name="Grigoriev I.V."/>
            <person name="Debuchy R."/>
            <person name="Gladieux P."/>
            <person name="Hiltunen Thoren M."/>
            <person name="Johannesson H."/>
        </authorList>
    </citation>
    <scope>NUCLEOTIDE SEQUENCE</scope>
    <source>
        <strain evidence="2">CBS 757.83</strain>
    </source>
</reference>
<organism evidence="2 3">
    <name type="scientific">Parathielavia hyrcaniae</name>
    <dbReference type="NCBI Taxonomy" id="113614"/>
    <lineage>
        <taxon>Eukaryota</taxon>
        <taxon>Fungi</taxon>
        <taxon>Dikarya</taxon>
        <taxon>Ascomycota</taxon>
        <taxon>Pezizomycotina</taxon>
        <taxon>Sordariomycetes</taxon>
        <taxon>Sordariomycetidae</taxon>
        <taxon>Sordariales</taxon>
        <taxon>Chaetomiaceae</taxon>
        <taxon>Parathielavia</taxon>
    </lineage>
</organism>
<accession>A0AAN6PVV0</accession>